<dbReference type="PANTHER" id="PTHR11017">
    <property type="entry name" value="LEUCINE-RICH REPEAT-CONTAINING PROTEIN"/>
    <property type="match status" value="1"/>
</dbReference>
<protein>
    <recommendedName>
        <fullName evidence="1">NB-ARC domain-containing protein</fullName>
    </recommendedName>
</protein>
<dbReference type="SUPFAM" id="SSF52540">
    <property type="entry name" value="P-loop containing nucleoside triphosphate hydrolases"/>
    <property type="match status" value="1"/>
</dbReference>
<dbReference type="EMBL" id="JBJQOH010000002">
    <property type="protein sequence ID" value="KAL3698497.1"/>
    <property type="molecule type" value="Genomic_DNA"/>
</dbReference>
<dbReference type="PANTHER" id="PTHR11017:SF385">
    <property type="entry name" value="DISEASE RESISTANCE PROTEIN (TIR-NBS-LRR CLASS)-RELATED"/>
    <property type="match status" value="1"/>
</dbReference>
<dbReference type="InterPro" id="IPR027417">
    <property type="entry name" value="P-loop_NTPase"/>
</dbReference>
<dbReference type="InterPro" id="IPR042197">
    <property type="entry name" value="Apaf_helical"/>
</dbReference>
<dbReference type="PRINTS" id="PR00364">
    <property type="entry name" value="DISEASERSIST"/>
</dbReference>
<name>A0ABD3I6U4_9MARC</name>
<dbReference type="AlphaFoldDB" id="A0ABD3I6U4"/>
<organism evidence="2 3">
    <name type="scientific">Riccia sorocarpa</name>
    <dbReference type="NCBI Taxonomy" id="122646"/>
    <lineage>
        <taxon>Eukaryota</taxon>
        <taxon>Viridiplantae</taxon>
        <taxon>Streptophyta</taxon>
        <taxon>Embryophyta</taxon>
        <taxon>Marchantiophyta</taxon>
        <taxon>Marchantiopsida</taxon>
        <taxon>Marchantiidae</taxon>
        <taxon>Marchantiales</taxon>
        <taxon>Ricciaceae</taxon>
        <taxon>Riccia</taxon>
    </lineage>
</organism>
<dbReference type="Pfam" id="PF00931">
    <property type="entry name" value="NB-ARC"/>
    <property type="match status" value="1"/>
</dbReference>
<comment type="caution">
    <text evidence="2">The sequence shown here is derived from an EMBL/GenBank/DDBJ whole genome shotgun (WGS) entry which is preliminary data.</text>
</comment>
<feature type="domain" description="NB-ARC" evidence="1">
    <location>
        <begin position="193"/>
        <end position="354"/>
    </location>
</feature>
<dbReference type="InterPro" id="IPR002182">
    <property type="entry name" value="NB-ARC"/>
</dbReference>
<accession>A0ABD3I6U4</accession>
<evidence type="ECO:0000259" key="1">
    <source>
        <dbReference type="Pfam" id="PF00931"/>
    </source>
</evidence>
<proteinExistence type="predicted"/>
<sequence length="533" mass="60862">MLDVLYVAMVHSASKPPAAPYEELIAGICFYGTPHRGMAGTLLGEMIGDMEPNQPLLAFVELLSTPASRMDDEFRKIQNNHDWRIHTLGETNPTPLAGTGSTHDICSYFFCSRANESTDAVLVPEASARLGGDVYVAIPCDHFSICRPRNEKCTRYLHLVRLLDTVHQKQKERRRRSRQPDDILVGVDALLSTILDKHLKQYSFLGLCGMGGLGKTTMAKLVFDELQDMFEYSCFVEDLKSIRGGKKKLKEEVWGNMYQHGRPLSSEKYTENMWSQVTGKKIVIVFDDIDTWEHSNLLKEIARANGRAESRFIITSRHSEFHTVFPPGRWYTCEIPLLGDREAKNLFLQHAFPNGEEPSETLKAIVEEVVRGCGGLPLTLEVLGKYLGRTRDAKVWAEIPGALSKADSIACLEERVWSKLRMTFNKLGEQEQKMFLDFACSFSRADCDFTYAEVTYAWCSMYDHVNIRWQTLIDMSLVKKVTRAYYEDQCWLDPERRLPMRELFQMHEQLRSMGERIAEDSGVKSYLLEVCIS</sequence>
<keyword evidence="3" id="KW-1185">Reference proteome</keyword>
<dbReference type="Gene3D" id="1.10.8.430">
    <property type="entry name" value="Helical domain of apoptotic protease-activating factors"/>
    <property type="match status" value="1"/>
</dbReference>
<dbReference type="InterPro" id="IPR044974">
    <property type="entry name" value="Disease_R_plants"/>
</dbReference>
<reference evidence="2 3" key="1">
    <citation type="submission" date="2024-09" db="EMBL/GenBank/DDBJ databases">
        <title>Chromosome-scale assembly of Riccia sorocarpa.</title>
        <authorList>
            <person name="Paukszto L."/>
        </authorList>
    </citation>
    <scope>NUCLEOTIDE SEQUENCE [LARGE SCALE GENOMIC DNA]</scope>
    <source>
        <strain evidence="2">LP-2024</strain>
        <tissue evidence="2">Aerial parts of the thallus</tissue>
    </source>
</reference>
<dbReference type="Proteomes" id="UP001633002">
    <property type="component" value="Unassembled WGS sequence"/>
</dbReference>
<dbReference type="Gene3D" id="3.40.50.300">
    <property type="entry name" value="P-loop containing nucleotide triphosphate hydrolases"/>
    <property type="match status" value="1"/>
</dbReference>
<evidence type="ECO:0000313" key="2">
    <source>
        <dbReference type="EMBL" id="KAL3698497.1"/>
    </source>
</evidence>
<evidence type="ECO:0000313" key="3">
    <source>
        <dbReference type="Proteomes" id="UP001633002"/>
    </source>
</evidence>
<gene>
    <name evidence="2" type="ORF">R1sor_012573</name>
</gene>